<organism evidence="2 3">
    <name type="scientific">Streptococcus gallolyticus</name>
    <dbReference type="NCBI Taxonomy" id="315405"/>
    <lineage>
        <taxon>Bacteria</taxon>
        <taxon>Bacillati</taxon>
        <taxon>Bacillota</taxon>
        <taxon>Bacilli</taxon>
        <taxon>Lactobacillales</taxon>
        <taxon>Streptococcaceae</taxon>
        <taxon>Streptococcus</taxon>
    </lineage>
</organism>
<protein>
    <submittedName>
        <fullName evidence="2">Putative acetyltransferase, GNAT family</fullName>
    </submittedName>
</protein>
<dbReference type="Proteomes" id="UP000027584">
    <property type="component" value="Unassembled WGS sequence"/>
</dbReference>
<sequence length="172" mass="19720">MEFRKLDVNDEAAYRAYQTSLKNDDNPFVTTREIGDFKTFVENSRAQETQTTNPDYSTMTTYYAFLNGKIAALISCRWQLEKGNLATIGGHIGYQTSPEFRRQGIMTRLLNFALEQYAKRGINPVLITAREDNIASRRTIEKAGGILENIIDLEDGHRLARYWIILDLENSD</sequence>
<reference evidence="2 3" key="1">
    <citation type="submission" date="2014-02" db="EMBL/GenBank/DDBJ databases">
        <authorList>
            <person name="Manrique M."/>
        </authorList>
    </citation>
    <scope>NUCLEOTIDE SEQUENCE [LARGE SCALE GENOMIC DNA]</scope>
    <source>
        <strain evidence="2 3">LMG17956</strain>
    </source>
</reference>
<dbReference type="PROSITE" id="PS51186">
    <property type="entry name" value="GNAT"/>
    <property type="match status" value="1"/>
</dbReference>
<gene>
    <name evidence="2" type="ORF">BN963_SGAL_01768</name>
</gene>
<name>A0A060RL23_9STRE</name>
<feature type="domain" description="N-acetyltransferase" evidence="1">
    <location>
        <begin position="1"/>
        <end position="169"/>
    </location>
</feature>
<accession>A0A060RL23</accession>
<dbReference type="PANTHER" id="PTHR39173:SF1">
    <property type="entry name" value="ACETYLTRANSFERASE"/>
    <property type="match status" value="1"/>
</dbReference>
<evidence type="ECO:0000259" key="1">
    <source>
        <dbReference type="PROSITE" id="PS51186"/>
    </source>
</evidence>
<dbReference type="SUPFAM" id="SSF55729">
    <property type="entry name" value="Acyl-CoA N-acyltransferases (Nat)"/>
    <property type="match status" value="1"/>
</dbReference>
<proteinExistence type="predicted"/>
<dbReference type="CDD" id="cd04301">
    <property type="entry name" value="NAT_SF"/>
    <property type="match status" value="1"/>
</dbReference>
<dbReference type="GO" id="GO:0016747">
    <property type="term" value="F:acyltransferase activity, transferring groups other than amino-acyl groups"/>
    <property type="evidence" value="ECO:0007669"/>
    <property type="project" value="InterPro"/>
</dbReference>
<dbReference type="InterPro" id="IPR000182">
    <property type="entry name" value="GNAT_dom"/>
</dbReference>
<evidence type="ECO:0000313" key="2">
    <source>
        <dbReference type="EMBL" id="CDO18568.1"/>
    </source>
</evidence>
<dbReference type="EMBL" id="CCBC010000198">
    <property type="protein sequence ID" value="CDO18568.1"/>
    <property type="molecule type" value="Genomic_DNA"/>
</dbReference>
<keyword evidence="2" id="KW-0808">Transferase</keyword>
<reference evidence="2 3" key="2">
    <citation type="submission" date="2014-05" db="EMBL/GenBank/DDBJ databases">
        <title>Genome sequence of Streptococcus gallolyticus.</title>
        <authorList>
            <person name="Del Campo R."/>
        </authorList>
    </citation>
    <scope>NUCLEOTIDE SEQUENCE [LARGE SCALE GENOMIC DNA]</scope>
    <source>
        <strain evidence="2 3">LMG17956</strain>
    </source>
</reference>
<dbReference type="AlphaFoldDB" id="A0A060RL23"/>
<comment type="caution">
    <text evidence="2">The sequence shown here is derived from an EMBL/GenBank/DDBJ whole genome shotgun (WGS) entry which is preliminary data.</text>
</comment>
<dbReference type="Pfam" id="PF00583">
    <property type="entry name" value="Acetyltransf_1"/>
    <property type="match status" value="1"/>
</dbReference>
<evidence type="ECO:0000313" key="3">
    <source>
        <dbReference type="Proteomes" id="UP000027584"/>
    </source>
</evidence>
<dbReference type="InterPro" id="IPR016181">
    <property type="entry name" value="Acyl_CoA_acyltransferase"/>
</dbReference>
<dbReference type="PANTHER" id="PTHR39173">
    <property type="entry name" value="ACETYLTRANSFERASE"/>
    <property type="match status" value="1"/>
</dbReference>
<dbReference type="Gene3D" id="3.40.630.30">
    <property type="match status" value="1"/>
</dbReference>